<gene>
    <name evidence="4" type="ORF">FYJ71_04895</name>
</gene>
<dbReference type="CDD" id="cd00609">
    <property type="entry name" value="AAT_like"/>
    <property type="match status" value="1"/>
</dbReference>
<evidence type="ECO:0000256" key="2">
    <source>
        <dbReference type="ARBA" id="ARBA00022898"/>
    </source>
</evidence>
<keyword evidence="2" id="KW-0663">Pyridoxal phosphate</keyword>
<sequence>MSSHGADIDRLKRKYKINEEIIDFSSNINPRMPECVSRVISNSIDEIKRYPDIEYNSLRKVISNSINKRYKTSFSHANICVGNGATELIFLISKIDKFKKIGVVCPTFSEYQRAVESLGRNLFKYHMIVGENTLEINQDDNYDGLDLIFICNPNNPDGRLRNLERVVEKCKSSGITLVVDETFIEFCEEDLCRSAIGYDYDNIVVLRAVTKFYGMPGVRLGYAISKNESIIENMWSIKEPWSVNTFAEKLGLEIFEDDQFYSESKSFFRDERNCFINNLKQIQGIDVFETDSAFVLIRINSIKHNFKSSNLKKKMMLDFGIVIRDASDFDGLDDRYIRVAIKTKSDNEYFVDSLKKILGEVF</sequence>
<comment type="cofactor">
    <cofactor evidence="1">
        <name>pyridoxal 5'-phosphate</name>
        <dbReference type="ChEBI" id="CHEBI:597326"/>
    </cofactor>
</comment>
<dbReference type="InterPro" id="IPR015422">
    <property type="entry name" value="PyrdxlP-dep_Trfase_small"/>
</dbReference>
<organism evidence="4 5">
    <name type="scientific">Peptostreptococcus porci</name>
    <dbReference type="NCBI Taxonomy" id="2652282"/>
    <lineage>
        <taxon>Bacteria</taxon>
        <taxon>Bacillati</taxon>
        <taxon>Bacillota</taxon>
        <taxon>Clostridia</taxon>
        <taxon>Peptostreptococcales</taxon>
        <taxon>Peptostreptococcaceae</taxon>
        <taxon>Peptostreptococcus</taxon>
    </lineage>
</organism>
<dbReference type="RefSeq" id="WP_154537707.1">
    <property type="nucleotide sequence ID" value="NZ_VUNE01000002.1"/>
</dbReference>
<evidence type="ECO:0000259" key="3">
    <source>
        <dbReference type="Pfam" id="PF00155"/>
    </source>
</evidence>
<dbReference type="PANTHER" id="PTHR42885">
    <property type="entry name" value="HISTIDINOL-PHOSPHATE AMINOTRANSFERASE-RELATED"/>
    <property type="match status" value="1"/>
</dbReference>
<dbReference type="Gene3D" id="3.40.640.10">
    <property type="entry name" value="Type I PLP-dependent aspartate aminotransferase-like (Major domain)"/>
    <property type="match status" value="1"/>
</dbReference>
<evidence type="ECO:0000313" key="4">
    <source>
        <dbReference type="EMBL" id="MST62313.1"/>
    </source>
</evidence>
<dbReference type="SUPFAM" id="SSF53383">
    <property type="entry name" value="PLP-dependent transferases"/>
    <property type="match status" value="1"/>
</dbReference>
<dbReference type="InterPro" id="IPR015421">
    <property type="entry name" value="PyrdxlP-dep_Trfase_major"/>
</dbReference>
<dbReference type="GO" id="GO:0008483">
    <property type="term" value="F:transaminase activity"/>
    <property type="evidence" value="ECO:0007669"/>
    <property type="project" value="UniProtKB-KW"/>
</dbReference>
<dbReference type="Gene3D" id="3.90.1150.10">
    <property type="entry name" value="Aspartate Aminotransferase, domain 1"/>
    <property type="match status" value="1"/>
</dbReference>
<evidence type="ECO:0000313" key="5">
    <source>
        <dbReference type="Proteomes" id="UP000440713"/>
    </source>
</evidence>
<reference evidence="4 5" key="1">
    <citation type="submission" date="2019-08" db="EMBL/GenBank/DDBJ databases">
        <title>In-depth cultivation of the pig gut microbiome towards novel bacterial diversity and tailored functional studies.</title>
        <authorList>
            <person name="Wylensek D."/>
            <person name="Hitch T.C.A."/>
            <person name="Clavel T."/>
        </authorList>
    </citation>
    <scope>NUCLEOTIDE SEQUENCE [LARGE SCALE GENOMIC DNA]</scope>
    <source>
        <strain evidence="4 5">WCA-SAB-591-4A-A</strain>
    </source>
</reference>
<dbReference type="EMBL" id="VUNE01000002">
    <property type="protein sequence ID" value="MST62313.1"/>
    <property type="molecule type" value="Genomic_DNA"/>
</dbReference>
<dbReference type="InterPro" id="IPR015424">
    <property type="entry name" value="PyrdxlP-dep_Trfase"/>
</dbReference>
<dbReference type="GO" id="GO:0030170">
    <property type="term" value="F:pyridoxal phosphate binding"/>
    <property type="evidence" value="ECO:0007669"/>
    <property type="project" value="InterPro"/>
</dbReference>
<comment type="caution">
    <text evidence="4">The sequence shown here is derived from an EMBL/GenBank/DDBJ whole genome shotgun (WGS) entry which is preliminary data.</text>
</comment>
<proteinExistence type="predicted"/>
<accession>A0A6N7XFD9</accession>
<name>A0A6N7XFD9_9FIRM</name>
<protein>
    <submittedName>
        <fullName evidence="4">Aminotransferase class I/II-fold pyridoxal phosphate-dependent enzyme</fullName>
    </submittedName>
</protein>
<keyword evidence="4" id="KW-0032">Aminotransferase</keyword>
<evidence type="ECO:0000256" key="1">
    <source>
        <dbReference type="ARBA" id="ARBA00001933"/>
    </source>
</evidence>
<dbReference type="Pfam" id="PF00155">
    <property type="entry name" value="Aminotran_1_2"/>
    <property type="match status" value="1"/>
</dbReference>
<dbReference type="AlphaFoldDB" id="A0A6N7XFD9"/>
<feature type="domain" description="Aminotransferase class I/classII large" evidence="3">
    <location>
        <begin position="20"/>
        <end position="354"/>
    </location>
</feature>
<dbReference type="Proteomes" id="UP000440713">
    <property type="component" value="Unassembled WGS sequence"/>
</dbReference>
<keyword evidence="4" id="KW-0808">Transferase</keyword>
<keyword evidence="5" id="KW-1185">Reference proteome</keyword>
<dbReference type="InterPro" id="IPR004839">
    <property type="entry name" value="Aminotransferase_I/II_large"/>
</dbReference>
<dbReference type="PANTHER" id="PTHR42885:SF1">
    <property type="entry name" value="THREONINE-PHOSPHATE DECARBOXYLASE"/>
    <property type="match status" value="1"/>
</dbReference>